<dbReference type="InterPro" id="IPR039420">
    <property type="entry name" value="WalR-like"/>
</dbReference>
<feature type="domain" description="OmpR/PhoB-type" evidence="5">
    <location>
        <begin position="1"/>
        <end position="94"/>
    </location>
</feature>
<dbReference type="Pfam" id="PF00486">
    <property type="entry name" value="Trans_reg_C"/>
    <property type="match status" value="1"/>
</dbReference>
<evidence type="ECO:0000256" key="2">
    <source>
        <dbReference type="ARBA" id="ARBA00023012"/>
    </source>
</evidence>
<dbReference type="Proteomes" id="UP000824048">
    <property type="component" value="Unassembled WGS sequence"/>
</dbReference>
<dbReference type="Gene3D" id="1.10.10.10">
    <property type="entry name" value="Winged helix-like DNA-binding domain superfamily/Winged helix DNA-binding domain"/>
    <property type="match status" value="1"/>
</dbReference>
<keyword evidence="3 4" id="KW-0238">DNA-binding</keyword>
<dbReference type="EMBL" id="DXBP01000029">
    <property type="protein sequence ID" value="HIZ41704.1"/>
    <property type="molecule type" value="Genomic_DNA"/>
</dbReference>
<reference evidence="6" key="1">
    <citation type="journal article" date="2021" name="PeerJ">
        <title>Extensive microbial diversity within the chicken gut microbiome revealed by metagenomics and culture.</title>
        <authorList>
            <person name="Gilroy R."/>
            <person name="Ravi A."/>
            <person name="Getino M."/>
            <person name="Pursley I."/>
            <person name="Horton D.L."/>
            <person name="Alikhan N.F."/>
            <person name="Baker D."/>
            <person name="Gharbi K."/>
            <person name="Hall N."/>
            <person name="Watson M."/>
            <person name="Adriaenssens E.M."/>
            <person name="Foster-Nyarko E."/>
            <person name="Jarju S."/>
            <person name="Secka A."/>
            <person name="Antonio M."/>
            <person name="Oren A."/>
            <person name="Chaudhuri R.R."/>
            <person name="La Ragione R."/>
            <person name="Hildebrand F."/>
            <person name="Pallen M.J."/>
        </authorList>
    </citation>
    <scope>NUCLEOTIDE SEQUENCE</scope>
    <source>
        <strain evidence="6">ChiSxjej1B13-11774</strain>
    </source>
</reference>
<dbReference type="GO" id="GO:0006355">
    <property type="term" value="P:regulation of DNA-templated transcription"/>
    <property type="evidence" value="ECO:0007669"/>
    <property type="project" value="InterPro"/>
</dbReference>
<dbReference type="SMART" id="SM00862">
    <property type="entry name" value="Trans_reg_C"/>
    <property type="match status" value="1"/>
</dbReference>
<protein>
    <submittedName>
        <fullName evidence="6">Winged helix-turn-helix domain-containing protein</fullName>
    </submittedName>
</protein>
<keyword evidence="1" id="KW-0597">Phosphoprotein</keyword>
<keyword evidence="2" id="KW-0902">Two-component regulatory system</keyword>
<dbReference type="InterPro" id="IPR016032">
    <property type="entry name" value="Sig_transdc_resp-reg_C-effctor"/>
</dbReference>
<evidence type="ECO:0000256" key="1">
    <source>
        <dbReference type="ARBA" id="ARBA00022553"/>
    </source>
</evidence>
<dbReference type="InterPro" id="IPR036388">
    <property type="entry name" value="WH-like_DNA-bd_sf"/>
</dbReference>
<dbReference type="GO" id="GO:0005829">
    <property type="term" value="C:cytosol"/>
    <property type="evidence" value="ECO:0007669"/>
    <property type="project" value="TreeGrafter"/>
</dbReference>
<dbReference type="SUPFAM" id="SSF46894">
    <property type="entry name" value="C-terminal effector domain of the bipartite response regulators"/>
    <property type="match status" value="1"/>
</dbReference>
<dbReference type="GO" id="GO:0000976">
    <property type="term" value="F:transcription cis-regulatory region binding"/>
    <property type="evidence" value="ECO:0007669"/>
    <property type="project" value="TreeGrafter"/>
</dbReference>
<evidence type="ECO:0000256" key="4">
    <source>
        <dbReference type="PROSITE-ProRule" id="PRU01091"/>
    </source>
</evidence>
<evidence type="ECO:0000313" key="7">
    <source>
        <dbReference type="Proteomes" id="UP000824048"/>
    </source>
</evidence>
<reference evidence="6" key="2">
    <citation type="submission" date="2021-04" db="EMBL/GenBank/DDBJ databases">
        <authorList>
            <person name="Gilroy R."/>
        </authorList>
    </citation>
    <scope>NUCLEOTIDE SEQUENCE</scope>
    <source>
        <strain evidence="6">ChiSxjej1B13-11774</strain>
    </source>
</reference>
<comment type="caution">
    <text evidence="6">The sequence shown here is derived from an EMBL/GenBank/DDBJ whole genome shotgun (WGS) entry which is preliminary data.</text>
</comment>
<evidence type="ECO:0000256" key="3">
    <source>
        <dbReference type="ARBA" id="ARBA00023125"/>
    </source>
</evidence>
<feature type="DNA-binding region" description="OmpR/PhoB-type" evidence="4">
    <location>
        <begin position="1"/>
        <end position="94"/>
    </location>
</feature>
<dbReference type="GO" id="GO:0000156">
    <property type="term" value="F:phosphorelay response regulator activity"/>
    <property type="evidence" value="ECO:0007669"/>
    <property type="project" value="TreeGrafter"/>
</dbReference>
<evidence type="ECO:0000259" key="5">
    <source>
        <dbReference type="PROSITE" id="PS51755"/>
    </source>
</evidence>
<accession>A0A9D2EPV1</accession>
<proteinExistence type="predicted"/>
<sequence length="97" mass="11308">MIHYKDLLIDTAAQRVYRQGQEVHMTRTEFRLLMVLLSGAGCVFTREELLHRVWGVTVPIRTRTVDIHIARLRQKLGLRGEIRAVMRKGYALKHGQK</sequence>
<evidence type="ECO:0000313" key="6">
    <source>
        <dbReference type="EMBL" id="HIZ41704.1"/>
    </source>
</evidence>
<dbReference type="PROSITE" id="PS51755">
    <property type="entry name" value="OMPR_PHOB"/>
    <property type="match status" value="1"/>
</dbReference>
<dbReference type="InterPro" id="IPR001867">
    <property type="entry name" value="OmpR/PhoB-type_DNA-bd"/>
</dbReference>
<organism evidence="6 7">
    <name type="scientific">Candidatus Gemmiger excrementigallinarum</name>
    <dbReference type="NCBI Taxonomy" id="2838609"/>
    <lineage>
        <taxon>Bacteria</taxon>
        <taxon>Bacillati</taxon>
        <taxon>Bacillota</taxon>
        <taxon>Clostridia</taxon>
        <taxon>Eubacteriales</taxon>
        <taxon>Gemmiger</taxon>
    </lineage>
</organism>
<dbReference type="CDD" id="cd00383">
    <property type="entry name" value="trans_reg_C"/>
    <property type="match status" value="1"/>
</dbReference>
<dbReference type="PANTHER" id="PTHR48111">
    <property type="entry name" value="REGULATOR OF RPOS"/>
    <property type="match status" value="1"/>
</dbReference>
<dbReference type="AlphaFoldDB" id="A0A9D2EPV1"/>
<dbReference type="PANTHER" id="PTHR48111:SF40">
    <property type="entry name" value="PHOSPHATE REGULON TRANSCRIPTIONAL REGULATORY PROTEIN PHOB"/>
    <property type="match status" value="1"/>
</dbReference>
<name>A0A9D2EPV1_9FIRM</name>
<gene>
    <name evidence="6" type="ORF">H9811_03970</name>
</gene>
<dbReference type="GO" id="GO:0032993">
    <property type="term" value="C:protein-DNA complex"/>
    <property type="evidence" value="ECO:0007669"/>
    <property type="project" value="TreeGrafter"/>
</dbReference>